<comment type="caution">
    <text evidence="1">The sequence shown here is derived from an EMBL/GenBank/DDBJ whole genome shotgun (WGS) entry which is preliminary data.</text>
</comment>
<dbReference type="EMBL" id="CM044708">
    <property type="protein sequence ID" value="KAI5649988.1"/>
    <property type="molecule type" value="Genomic_DNA"/>
</dbReference>
<organism evidence="1 2">
    <name type="scientific">Catharanthus roseus</name>
    <name type="common">Madagascar periwinkle</name>
    <name type="synonym">Vinca rosea</name>
    <dbReference type="NCBI Taxonomy" id="4058"/>
    <lineage>
        <taxon>Eukaryota</taxon>
        <taxon>Viridiplantae</taxon>
        <taxon>Streptophyta</taxon>
        <taxon>Embryophyta</taxon>
        <taxon>Tracheophyta</taxon>
        <taxon>Spermatophyta</taxon>
        <taxon>Magnoliopsida</taxon>
        <taxon>eudicotyledons</taxon>
        <taxon>Gunneridae</taxon>
        <taxon>Pentapetalae</taxon>
        <taxon>asterids</taxon>
        <taxon>lamiids</taxon>
        <taxon>Gentianales</taxon>
        <taxon>Apocynaceae</taxon>
        <taxon>Rauvolfioideae</taxon>
        <taxon>Vinceae</taxon>
        <taxon>Catharanthinae</taxon>
        <taxon>Catharanthus</taxon>
    </lineage>
</organism>
<dbReference type="Proteomes" id="UP001060085">
    <property type="component" value="Linkage Group LG08"/>
</dbReference>
<accession>A0ACB9ZSG6</accession>
<proteinExistence type="predicted"/>
<keyword evidence="2" id="KW-1185">Reference proteome</keyword>
<name>A0ACB9ZSG6_CATRO</name>
<sequence>MGRRFHKRRDDYERYFDSHYYEGYSCGKISQTLGTISRPPNYNNLKLLLLCGTFGPYDCEAWEQELESLFYCYCVREEEKFQLVLKSFSYVVNDWWDCNCEYRRRMGLKPIKPWSLTKQTFTSKCGVKNNEEQRQGQTKVKFLESLMGEKSTKVDELSQVQDRKATHHEKKKTYTFVKDRKSYTMNPFSPQQVHQEQRKMREKEKIENEMKKKSIREDKIIEGQDGEKKMSDQKKESAMEEKRRLEQESFNEEQSVIESISTSLEECECKKSCLIKNHESLKEEEKEEKQVEIEKSEETKEGMSSFLF</sequence>
<evidence type="ECO:0000313" key="2">
    <source>
        <dbReference type="Proteomes" id="UP001060085"/>
    </source>
</evidence>
<gene>
    <name evidence="1" type="ORF">M9H77_35993</name>
</gene>
<protein>
    <submittedName>
        <fullName evidence="1">Uncharacterized protein</fullName>
    </submittedName>
</protein>
<reference evidence="2" key="1">
    <citation type="journal article" date="2023" name="Nat. Plants">
        <title>Single-cell RNA sequencing provides a high-resolution roadmap for understanding the multicellular compartmentation of specialized metabolism.</title>
        <authorList>
            <person name="Sun S."/>
            <person name="Shen X."/>
            <person name="Li Y."/>
            <person name="Li Y."/>
            <person name="Wang S."/>
            <person name="Li R."/>
            <person name="Zhang H."/>
            <person name="Shen G."/>
            <person name="Guo B."/>
            <person name="Wei J."/>
            <person name="Xu J."/>
            <person name="St-Pierre B."/>
            <person name="Chen S."/>
            <person name="Sun C."/>
        </authorList>
    </citation>
    <scope>NUCLEOTIDE SEQUENCE [LARGE SCALE GENOMIC DNA]</scope>
</reference>
<evidence type="ECO:0000313" key="1">
    <source>
        <dbReference type="EMBL" id="KAI5649988.1"/>
    </source>
</evidence>